<proteinExistence type="predicted"/>
<protein>
    <submittedName>
        <fullName evidence="1">Uncharacterized protein</fullName>
    </submittedName>
</protein>
<organism evidence="1 2">
    <name type="scientific">Pseudomonas monteilii</name>
    <dbReference type="NCBI Taxonomy" id="76759"/>
    <lineage>
        <taxon>Bacteria</taxon>
        <taxon>Pseudomonadati</taxon>
        <taxon>Pseudomonadota</taxon>
        <taxon>Gammaproteobacteria</taxon>
        <taxon>Pseudomonadales</taxon>
        <taxon>Pseudomonadaceae</taxon>
        <taxon>Pseudomonas</taxon>
    </lineage>
</organism>
<name>A0AAE6RBZ2_9PSED</name>
<gene>
    <name evidence="1" type="ORF">TCK1_2835</name>
</gene>
<evidence type="ECO:0000313" key="2">
    <source>
        <dbReference type="Proteomes" id="UP000464593"/>
    </source>
</evidence>
<reference evidence="1 2" key="1">
    <citation type="submission" date="2019-05" db="EMBL/GenBank/DDBJ databases">
        <title>Complete genome sequence of Pseudomonas Pseudomonas resinovorans.</title>
        <authorList>
            <person name="Chen H.-P."/>
        </authorList>
    </citation>
    <scope>NUCLEOTIDE SEQUENCE [LARGE SCALE GENOMIC DNA]</scope>
    <source>
        <strain evidence="1 2">TCU-CK1</strain>
    </source>
</reference>
<accession>A0AAE6RBZ2</accession>
<dbReference type="EMBL" id="CP040324">
    <property type="protein sequence ID" value="QHB28181.1"/>
    <property type="molecule type" value="Genomic_DNA"/>
</dbReference>
<dbReference type="Proteomes" id="UP000464593">
    <property type="component" value="Chromosome"/>
</dbReference>
<evidence type="ECO:0000313" key="1">
    <source>
        <dbReference type="EMBL" id="QHB28181.1"/>
    </source>
</evidence>
<sequence>MSKVIHLVSHFGCFDDHDCQIACNQAGEDMDGSDRPKEVTCKKCLRVYAARERQGQEQRRERLAAQEVQP</sequence>
<dbReference type="RefSeq" id="WP_019097574.1">
    <property type="nucleotide sequence ID" value="NZ_CP040324.1"/>
</dbReference>
<dbReference type="AlphaFoldDB" id="A0AAE6RBZ2"/>